<evidence type="ECO:0000313" key="7">
    <source>
        <dbReference type="Proteomes" id="UP000571817"/>
    </source>
</evidence>
<evidence type="ECO:0000256" key="1">
    <source>
        <dbReference type="ARBA" id="ARBA00004141"/>
    </source>
</evidence>
<accession>A0A853DDU8</accession>
<proteinExistence type="predicted"/>
<gene>
    <name evidence="6" type="ORF">HNR15_001126</name>
</gene>
<evidence type="ECO:0000256" key="3">
    <source>
        <dbReference type="ARBA" id="ARBA00022989"/>
    </source>
</evidence>
<dbReference type="InterPro" id="IPR032808">
    <property type="entry name" value="DoxX"/>
</dbReference>
<comment type="caution">
    <text evidence="6">The sequence shown here is derived from an EMBL/GenBank/DDBJ whole genome shotgun (WGS) entry which is preliminary data.</text>
</comment>
<name>A0A853DDU8_9MICO</name>
<keyword evidence="7" id="KW-1185">Reference proteome</keyword>
<feature type="transmembrane region" description="Helical" evidence="5">
    <location>
        <begin position="103"/>
        <end position="124"/>
    </location>
</feature>
<dbReference type="Pfam" id="PF13564">
    <property type="entry name" value="DoxX_2"/>
    <property type="match status" value="1"/>
</dbReference>
<dbReference type="Proteomes" id="UP000571817">
    <property type="component" value="Unassembled WGS sequence"/>
</dbReference>
<reference evidence="6 7" key="1">
    <citation type="submission" date="2020-07" db="EMBL/GenBank/DDBJ databases">
        <title>Sequencing the genomes of 1000 actinobacteria strains.</title>
        <authorList>
            <person name="Klenk H.-P."/>
        </authorList>
    </citation>
    <scope>NUCLEOTIDE SEQUENCE [LARGE SCALE GENOMIC DNA]</scope>
    <source>
        <strain evidence="6 7">DSM 29531</strain>
    </source>
</reference>
<feature type="transmembrane region" description="Helical" evidence="5">
    <location>
        <begin position="66"/>
        <end position="83"/>
    </location>
</feature>
<evidence type="ECO:0000256" key="4">
    <source>
        <dbReference type="ARBA" id="ARBA00023136"/>
    </source>
</evidence>
<dbReference type="PANTHER" id="PTHR36974:SF1">
    <property type="entry name" value="DOXX FAMILY MEMBRANE PROTEIN"/>
    <property type="match status" value="1"/>
</dbReference>
<keyword evidence="2 5" id="KW-0812">Transmembrane</keyword>
<dbReference type="GO" id="GO:0016020">
    <property type="term" value="C:membrane"/>
    <property type="evidence" value="ECO:0007669"/>
    <property type="project" value="UniProtKB-SubCell"/>
</dbReference>
<dbReference type="EMBL" id="JACCFW010000001">
    <property type="protein sequence ID" value="NYJ74163.1"/>
    <property type="molecule type" value="Genomic_DNA"/>
</dbReference>
<comment type="subcellular location">
    <subcellularLocation>
        <location evidence="1">Membrane</location>
        <topology evidence="1">Multi-pass membrane protein</topology>
    </subcellularLocation>
</comment>
<organism evidence="6 7">
    <name type="scientific">Allobranchiibius huperziae</name>
    <dbReference type="NCBI Taxonomy" id="1874116"/>
    <lineage>
        <taxon>Bacteria</taxon>
        <taxon>Bacillati</taxon>
        <taxon>Actinomycetota</taxon>
        <taxon>Actinomycetes</taxon>
        <taxon>Micrococcales</taxon>
        <taxon>Dermacoccaceae</taxon>
        <taxon>Allobranchiibius</taxon>
    </lineage>
</organism>
<dbReference type="PANTHER" id="PTHR36974">
    <property type="entry name" value="MEMBRANE PROTEIN-RELATED"/>
    <property type="match status" value="1"/>
</dbReference>
<evidence type="ECO:0000313" key="6">
    <source>
        <dbReference type="EMBL" id="NYJ74163.1"/>
    </source>
</evidence>
<keyword evidence="4 5" id="KW-0472">Membrane</keyword>
<dbReference type="AlphaFoldDB" id="A0A853DDU8"/>
<protein>
    <submittedName>
        <fullName evidence="6">Putative membrane protein</fullName>
    </submittedName>
</protein>
<keyword evidence="3 5" id="KW-1133">Transmembrane helix</keyword>
<evidence type="ECO:0000256" key="5">
    <source>
        <dbReference type="SAM" id="Phobius"/>
    </source>
</evidence>
<sequence length="130" mass="14112">MPPLTNGTKVVAALFAGSSVIHTFRPQVFEDTVPHFLPYHRELVYLSGAAEILCAAGLMVPRTRQYAAIASAALLVAVLPANVQMVVDAGEDLVRNGATTARGVTLGVLLVRLPLQWPLVRWAWKARRAR</sequence>
<evidence type="ECO:0000256" key="2">
    <source>
        <dbReference type="ARBA" id="ARBA00022692"/>
    </source>
</evidence>
<dbReference type="RefSeq" id="WP_179479842.1">
    <property type="nucleotide sequence ID" value="NZ_JACCFW010000001.1"/>
</dbReference>